<dbReference type="GO" id="GO:0005524">
    <property type="term" value="F:ATP binding"/>
    <property type="evidence" value="ECO:0007669"/>
    <property type="project" value="UniProtKB-UniRule"/>
</dbReference>
<protein>
    <recommendedName>
        <fullName evidence="10">Ubiquitin-conjugating enzyme E2 2</fullName>
        <ecNumber evidence="2">2.3.2.23</ecNumber>
    </recommendedName>
    <alternativeName>
        <fullName evidence="12">E2 ubiquitin-conjugating enzyme 2</fullName>
    </alternativeName>
    <alternativeName>
        <fullName evidence="14">E2 ubiquitin-conjugating enzyme 7</fullName>
    </alternativeName>
    <alternativeName>
        <fullName evidence="9">Ubiquitin carrier protein</fullName>
    </alternativeName>
    <alternativeName>
        <fullName evidence="13">Ubiquitin carrier protein UBC2</fullName>
    </alternativeName>
    <alternativeName>
        <fullName evidence="8">Ubiquitin-protein ligase</fullName>
    </alternativeName>
    <alternativeName>
        <fullName evidence="11">Ubiquitin-protein ligase UBC2</fullName>
    </alternativeName>
</protein>
<evidence type="ECO:0000256" key="13">
    <source>
        <dbReference type="ARBA" id="ARBA00042190"/>
    </source>
</evidence>
<proteinExistence type="inferred from homology"/>
<evidence type="ECO:0000256" key="16">
    <source>
        <dbReference type="RuleBase" id="RU362109"/>
    </source>
</evidence>
<evidence type="ECO:0000256" key="12">
    <source>
        <dbReference type="ARBA" id="ARBA00042179"/>
    </source>
</evidence>
<reference evidence="19" key="1">
    <citation type="submission" date="2020-03" db="EMBL/GenBank/DDBJ databases">
        <title>Draft Genome Sequence of Cylindrodendrum hubeiense.</title>
        <authorList>
            <person name="Buettner E."/>
            <person name="Kellner H."/>
        </authorList>
    </citation>
    <scope>NUCLEOTIDE SEQUENCE</scope>
    <source>
        <strain evidence="19">IHI 201604</strain>
    </source>
</reference>
<comment type="caution">
    <text evidence="19">The sequence shown here is derived from an EMBL/GenBank/DDBJ whole genome shotgun (WGS) entry which is preliminary data.</text>
</comment>
<name>A0A9P5LIC1_9HYPO</name>
<dbReference type="FunFam" id="3.10.110.10:FF:000008">
    <property type="entry name" value="Ubiquitin-conjugating enzyme E2 G2"/>
    <property type="match status" value="1"/>
</dbReference>
<dbReference type="EMBL" id="JAANBB010000077">
    <property type="protein sequence ID" value="KAF7551488.1"/>
    <property type="molecule type" value="Genomic_DNA"/>
</dbReference>
<dbReference type="InterPro" id="IPR050113">
    <property type="entry name" value="Ub_conjugating_enzyme"/>
</dbReference>
<evidence type="ECO:0000256" key="1">
    <source>
        <dbReference type="ARBA" id="ARBA00000485"/>
    </source>
</evidence>
<keyword evidence="7" id="KW-0882">Thioester bond</keyword>
<dbReference type="Proteomes" id="UP000722485">
    <property type="component" value="Unassembled WGS sequence"/>
</dbReference>
<dbReference type="Pfam" id="PF00179">
    <property type="entry name" value="UQ_con"/>
    <property type="match status" value="1"/>
</dbReference>
<dbReference type="InterPro" id="IPR000608">
    <property type="entry name" value="UBC"/>
</dbReference>
<evidence type="ECO:0000256" key="10">
    <source>
        <dbReference type="ARBA" id="ARBA00039884"/>
    </source>
</evidence>
<dbReference type="SUPFAM" id="SSF54495">
    <property type="entry name" value="UBC-like"/>
    <property type="match status" value="1"/>
</dbReference>
<accession>A0A9P5LIC1</accession>
<organism evidence="19 20">
    <name type="scientific">Cylindrodendrum hubeiense</name>
    <dbReference type="NCBI Taxonomy" id="595255"/>
    <lineage>
        <taxon>Eukaryota</taxon>
        <taxon>Fungi</taxon>
        <taxon>Dikarya</taxon>
        <taxon>Ascomycota</taxon>
        <taxon>Pezizomycotina</taxon>
        <taxon>Sordariomycetes</taxon>
        <taxon>Hypocreomycetidae</taxon>
        <taxon>Hypocreales</taxon>
        <taxon>Nectriaceae</taxon>
        <taxon>Cylindrodendrum</taxon>
    </lineage>
</organism>
<evidence type="ECO:0000256" key="15">
    <source>
        <dbReference type="PROSITE-ProRule" id="PRU10133"/>
    </source>
</evidence>
<evidence type="ECO:0000256" key="2">
    <source>
        <dbReference type="ARBA" id="ARBA00012486"/>
    </source>
</evidence>
<keyword evidence="20" id="KW-1185">Reference proteome</keyword>
<feature type="active site" description="Glycyl thioester intermediate" evidence="15">
    <location>
        <position position="191"/>
    </location>
</feature>
<dbReference type="PANTHER" id="PTHR24067">
    <property type="entry name" value="UBIQUITIN-CONJUGATING ENZYME E2"/>
    <property type="match status" value="1"/>
</dbReference>
<dbReference type="InterPro" id="IPR023313">
    <property type="entry name" value="UBQ-conjugating_AS"/>
</dbReference>
<evidence type="ECO:0000256" key="4">
    <source>
        <dbReference type="ARBA" id="ARBA00022741"/>
    </source>
</evidence>
<feature type="compositionally biased region" description="Low complexity" evidence="17">
    <location>
        <begin position="54"/>
        <end position="85"/>
    </location>
</feature>
<gene>
    <name evidence="19" type="ORF">G7Z17_g4983</name>
</gene>
<keyword evidence="6 16" id="KW-0067">ATP-binding</keyword>
<keyword evidence="5 16" id="KW-0833">Ubl conjugation pathway</keyword>
<evidence type="ECO:0000259" key="18">
    <source>
        <dbReference type="PROSITE" id="PS50127"/>
    </source>
</evidence>
<evidence type="ECO:0000256" key="3">
    <source>
        <dbReference type="ARBA" id="ARBA00022679"/>
    </source>
</evidence>
<dbReference type="GO" id="GO:0061631">
    <property type="term" value="F:ubiquitin conjugating enzyme activity"/>
    <property type="evidence" value="ECO:0007669"/>
    <property type="project" value="UniProtKB-EC"/>
</dbReference>
<dbReference type="GO" id="GO:0036503">
    <property type="term" value="P:ERAD pathway"/>
    <property type="evidence" value="ECO:0007669"/>
    <property type="project" value="UniProtKB-ARBA"/>
</dbReference>
<keyword evidence="3" id="KW-0808">Transferase</keyword>
<evidence type="ECO:0000256" key="17">
    <source>
        <dbReference type="SAM" id="MobiDB-lite"/>
    </source>
</evidence>
<evidence type="ECO:0000313" key="20">
    <source>
        <dbReference type="Proteomes" id="UP000722485"/>
    </source>
</evidence>
<feature type="region of interest" description="Disordered" evidence="17">
    <location>
        <begin position="20"/>
        <end position="106"/>
    </location>
</feature>
<comment type="similarity">
    <text evidence="16">Belongs to the ubiquitin-conjugating enzyme family.</text>
</comment>
<evidence type="ECO:0000256" key="8">
    <source>
        <dbReference type="ARBA" id="ARBA00030012"/>
    </source>
</evidence>
<evidence type="ECO:0000256" key="9">
    <source>
        <dbReference type="ARBA" id="ARBA00031729"/>
    </source>
</evidence>
<evidence type="ECO:0000256" key="7">
    <source>
        <dbReference type="ARBA" id="ARBA00022966"/>
    </source>
</evidence>
<dbReference type="OrthoDB" id="19692at2759"/>
<evidence type="ECO:0000256" key="6">
    <source>
        <dbReference type="ARBA" id="ARBA00022840"/>
    </source>
</evidence>
<dbReference type="PROSITE" id="PS50127">
    <property type="entry name" value="UBC_2"/>
    <property type="match status" value="1"/>
</dbReference>
<dbReference type="EC" id="2.3.2.23" evidence="2"/>
<dbReference type="InterPro" id="IPR016135">
    <property type="entry name" value="UBQ-conjugating_enzyme/RWD"/>
</dbReference>
<sequence length="267" mass="29253">MCEQQFDEAAGTKHCSMMRRLVRRSESQRGASGGPHSPTPQPASDLHHFRHRGSPSPTSPASPDADLPPSRCRTSALPPALATAPSQPPPSSQPVPSGGTAMAQSTAHRRLLQEYRALTNNPPEGITAGPVSEDDLLHWECLIQGPEGTPFEGGVFPAELKFPKDYPLAPPSMKFLADVWHPNVYPSGLVCISILHPPGDDPNHYEHASERWSPIQSVEKILISVMSMLAEPNDESPANVEAAKMWRERRAEYENRVRDGVRRMLGL</sequence>
<evidence type="ECO:0000256" key="14">
    <source>
        <dbReference type="ARBA" id="ARBA00077195"/>
    </source>
</evidence>
<keyword evidence="4 16" id="KW-0547">Nucleotide-binding</keyword>
<evidence type="ECO:0000313" key="19">
    <source>
        <dbReference type="EMBL" id="KAF7551488.1"/>
    </source>
</evidence>
<evidence type="ECO:0000256" key="5">
    <source>
        <dbReference type="ARBA" id="ARBA00022786"/>
    </source>
</evidence>
<dbReference type="PROSITE" id="PS00183">
    <property type="entry name" value="UBC_1"/>
    <property type="match status" value="1"/>
</dbReference>
<comment type="catalytic activity">
    <reaction evidence="1">
        <text>S-ubiquitinyl-[E1 ubiquitin-activating enzyme]-L-cysteine + [E2 ubiquitin-conjugating enzyme]-L-cysteine = [E1 ubiquitin-activating enzyme]-L-cysteine + S-ubiquitinyl-[E2 ubiquitin-conjugating enzyme]-L-cysteine.</text>
        <dbReference type="EC" id="2.3.2.23"/>
    </reaction>
</comment>
<dbReference type="AlphaFoldDB" id="A0A9P5LIC1"/>
<dbReference type="CDD" id="cd23796">
    <property type="entry name" value="UBCc_UBE2G2"/>
    <property type="match status" value="1"/>
</dbReference>
<feature type="domain" description="UBC core" evidence="18">
    <location>
        <begin position="106"/>
        <end position="266"/>
    </location>
</feature>
<evidence type="ECO:0000256" key="11">
    <source>
        <dbReference type="ARBA" id="ARBA00041569"/>
    </source>
</evidence>
<dbReference type="SMART" id="SM00212">
    <property type="entry name" value="UBCc"/>
    <property type="match status" value="1"/>
</dbReference>
<dbReference type="Gene3D" id="3.10.110.10">
    <property type="entry name" value="Ubiquitin Conjugating Enzyme"/>
    <property type="match status" value="1"/>
</dbReference>